<dbReference type="AlphaFoldDB" id="J7CX62"/>
<proteinExistence type="predicted"/>
<keyword evidence="1" id="KW-1133">Transmembrane helix</keyword>
<evidence type="ECO:0000256" key="1">
    <source>
        <dbReference type="SAM" id="Phobius"/>
    </source>
</evidence>
<sequence>MTFLNPHFQRLFHEQPIELPKNAEYSGILFTLSLSFLGYIIVKNMKRSV</sequence>
<dbReference type="HOGENOM" id="CLU_201721_0_0_9"/>
<reference evidence="2 3" key="1">
    <citation type="submission" date="2012-04" db="EMBL/GenBank/DDBJ databases">
        <authorList>
            <person name="Weinstock G."/>
            <person name="Sodergren E."/>
            <person name="Lobos E.A."/>
            <person name="Fulton L."/>
            <person name="Fulton R."/>
            <person name="Courtney L."/>
            <person name="Fronick C."/>
            <person name="O'Laughlin M."/>
            <person name="Godfrey J."/>
            <person name="Wilson R.M."/>
            <person name="Miner T."/>
            <person name="Farmer C."/>
            <person name="Delehaunty K."/>
            <person name="Cordes M."/>
            <person name="Minx P."/>
            <person name="Tomlinson C."/>
            <person name="Chen J."/>
            <person name="Wollam A."/>
            <person name="Pepin K.H."/>
            <person name="Bhonagiri V."/>
            <person name="Zhang X."/>
            <person name="Suruliraj S."/>
            <person name="Warren W."/>
            <person name="Mitreva M."/>
            <person name="Mardis E.R."/>
            <person name="Wilson R.K."/>
        </authorList>
    </citation>
    <scope>NUCLEOTIDE SEQUENCE [LARGE SCALE GENOMIC DNA]</scope>
    <source>
        <strain evidence="2 3">505</strain>
    </source>
</reference>
<organism evidence="2 3">
    <name type="scientific">Enterococcus faecium 505</name>
    <dbReference type="NCBI Taxonomy" id="1134806"/>
    <lineage>
        <taxon>Bacteria</taxon>
        <taxon>Bacillati</taxon>
        <taxon>Bacillota</taxon>
        <taxon>Bacilli</taxon>
        <taxon>Lactobacillales</taxon>
        <taxon>Enterococcaceae</taxon>
        <taxon>Enterococcus</taxon>
    </lineage>
</organism>
<name>J7CX62_ENTFC</name>
<keyword evidence="1" id="KW-0812">Transmembrane</keyword>
<accession>J7CX62</accession>
<gene>
    <name evidence="2" type="ORF">HMPREF1348_00607</name>
</gene>
<protein>
    <submittedName>
        <fullName evidence="2">Uncharacterized protein</fullName>
    </submittedName>
</protein>
<dbReference type="Proteomes" id="UP000006403">
    <property type="component" value="Unassembled WGS sequence"/>
</dbReference>
<comment type="caution">
    <text evidence="2">The sequence shown here is derived from an EMBL/GenBank/DDBJ whole genome shotgun (WGS) entry which is preliminary data.</text>
</comment>
<keyword evidence="1" id="KW-0472">Membrane</keyword>
<dbReference type="PATRIC" id="fig|1134806.3.peg.576"/>
<dbReference type="EMBL" id="AMBL01000015">
    <property type="protein sequence ID" value="EJY46897.1"/>
    <property type="molecule type" value="Genomic_DNA"/>
</dbReference>
<evidence type="ECO:0000313" key="2">
    <source>
        <dbReference type="EMBL" id="EJY46897.1"/>
    </source>
</evidence>
<feature type="transmembrane region" description="Helical" evidence="1">
    <location>
        <begin position="25"/>
        <end position="42"/>
    </location>
</feature>
<evidence type="ECO:0000313" key="3">
    <source>
        <dbReference type="Proteomes" id="UP000006403"/>
    </source>
</evidence>